<dbReference type="SUPFAM" id="SSF53807">
    <property type="entry name" value="Helical backbone' metal receptor"/>
    <property type="match status" value="1"/>
</dbReference>
<evidence type="ECO:0000256" key="4">
    <source>
        <dbReference type="ARBA" id="ARBA00022729"/>
    </source>
</evidence>
<accession>A0A1H1SSP6</accession>
<sequence>MTLTSNRMTRRGALALMTAGLAAPLVAGCQSDPAPTAPATWAGSVTDDADFPVTIEHALGSTTIRTRPKRVVTVGYTDHEMFLALGVRPVGVRPWFGETIDHTWPWVKPAWDGMTPSYIGADLNYEKIASLRPDVIVGLYAEITKQEYAKLSAIAPTVAQDADSAPYTTDRAVMFRTAGRIVGATPAADRMLTDLDSRFSKIRTEHPEFAGKTAAVIDPSERAFYAFAANDPRGRFLTDLGFAVPEQVNKIIGDKFGAEISPERADVLDLDRLLLLADADSRRWLAGNKIYQQLAVVRGRRSLEIPYYERPFAGAAMAYNTVLSVPYAVQDLVPRLAAITD</sequence>
<keyword evidence="3" id="KW-0813">Transport</keyword>
<dbReference type="Gene3D" id="3.40.50.1980">
    <property type="entry name" value="Nitrogenase molybdenum iron protein domain"/>
    <property type="match status" value="2"/>
</dbReference>
<dbReference type="PANTHER" id="PTHR30532">
    <property type="entry name" value="IRON III DICITRATE-BINDING PERIPLASMIC PROTEIN"/>
    <property type="match status" value="1"/>
</dbReference>
<comment type="similarity">
    <text evidence="2">Belongs to the bacterial solute-binding protein 8 family.</text>
</comment>
<dbReference type="InterPro" id="IPR002491">
    <property type="entry name" value="ABC_transptr_periplasmic_BD"/>
</dbReference>
<protein>
    <submittedName>
        <fullName evidence="7">Iron complex transport system substrate-binding protein</fullName>
    </submittedName>
</protein>
<reference evidence="7 8" key="1">
    <citation type="submission" date="2016-10" db="EMBL/GenBank/DDBJ databases">
        <authorList>
            <person name="de Groot N.N."/>
        </authorList>
    </citation>
    <scope>NUCLEOTIDE SEQUENCE [LARGE SCALE GENOMIC DNA]</scope>
    <source>
        <strain evidence="7 8">DSM 21800</strain>
    </source>
</reference>
<evidence type="ECO:0000256" key="3">
    <source>
        <dbReference type="ARBA" id="ARBA00022448"/>
    </source>
</evidence>
<organism evidence="7 8">
    <name type="scientific">Microlunatus soli</name>
    <dbReference type="NCBI Taxonomy" id="630515"/>
    <lineage>
        <taxon>Bacteria</taxon>
        <taxon>Bacillati</taxon>
        <taxon>Actinomycetota</taxon>
        <taxon>Actinomycetes</taxon>
        <taxon>Propionibacteriales</taxon>
        <taxon>Propionibacteriaceae</taxon>
        <taxon>Microlunatus</taxon>
    </lineage>
</organism>
<feature type="chain" id="PRO_5038412618" evidence="5">
    <location>
        <begin position="28"/>
        <end position="341"/>
    </location>
</feature>
<gene>
    <name evidence="7" type="ORF">SAMN04489812_2124</name>
</gene>
<dbReference type="Proteomes" id="UP000199103">
    <property type="component" value="Chromosome I"/>
</dbReference>
<evidence type="ECO:0000313" key="7">
    <source>
        <dbReference type="EMBL" id="SDS51002.1"/>
    </source>
</evidence>
<dbReference type="Pfam" id="PF01497">
    <property type="entry name" value="Peripla_BP_2"/>
    <property type="match status" value="1"/>
</dbReference>
<keyword evidence="4 5" id="KW-0732">Signal</keyword>
<dbReference type="InterPro" id="IPR006311">
    <property type="entry name" value="TAT_signal"/>
</dbReference>
<evidence type="ECO:0000256" key="5">
    <source>
        <dbReference type="SAM" id="SignalP"/>
    </source>
</evidence>
<dbReference type="GO" id="GO:0030288">
    <property type="term" value="C:outer membrane-bounded periplasmic space"/>
    <property type="evidence" value="ECO:0007669"/>
    <property type="project" value="TreeGrafter"/>
</dbReference>
<keyword evidence="8" id="KW-1185">Reference proteome</keyword>
<evidence type="ECO:0000256" key="2">
    <source>
        <dbReference type="ARBA" id="ARBA00008814"/>
    </source>
</evidence>
<feature type="signal peptide" evidence="5">
    <location>
        <begin position="1"/>
        <end position="27"/>
    </location>
</feature>
<dbReference type="EMBL" id="LT629772">
    <property type="protein sequence ID" value="SDS51002.1"/>
    <property type="molecule type" value="Genomic_DNA"/>
</dbReference>
<dbReference type="PROSITE" id="PS50983">
    <property type="entry name" value="FE_B12_PBP"/>
    <property type="match status" value="1"/>
</dbReference>
<comment type="subcellular location">
    <subcellularLocation>
        <location evidence="1">Cell envelope</location>
    </subcellularLocation>
</comment>
<dbReference type="PROSITE" id="PS51257">
    <property type="entry name" value="PROKAR_LIPOPROTEIN"/>
    <property type="match status" value="1"/>
</dbReference>
<proteinExistence type="inferred from homology"/>
<name>A0A1H1SSP6_9ACTN</name>
<dbReference type="PROSITE" id="PS51318">
    <property type="entry name" value="TAT"/>
    <property type="match status" value="1"/>
</dbReference>
<feature type="domain" description="Fe/B12 periplasmic-binding" evidence="6">
    <location>
        <begin position="70"/>
        <end position="340"/>
    </location>
</feature>
<dbReference type="STRING" id="630515.SAMN04489812_2124"/>
<evidence type="ECO:0000256" key="1">
    <source>
        <dbReference type="ARBA" id="ARBA00004196"/>
    </source>
</evidence>
<evidence type="ECO:0000313" key="8">
    <source>
        <dbReference type="Proteomes" id="UP000199103"/>
    </source>
</evidence>
<dbReference type="InterPro" id="IPR051313">
    <property type="entry name" value="Bact_iron-sidero_bind"/>
</dbReference>
<dbReference type="GO" id="GO:1901678">
    <property type="term" value="P:iron coordination entity transport"/>
    <property type="evidence" value="ECO:0007669"/>
    <property type="project" value="UniProtKB-ARBA"/>
</dbReference>
<dbReference type="PANTHER" id="PTHR30532:SF24">
    <property type="entry name" value="FERRIC ENTEROBACTIN-BINDING PERIPLASMIC PROTEIN FEPB"/>
    <property type="match status" value="1"/>
</dbReference>
<dbReference type="AlphaFoldDB" id="A0A1H1SSP6"/>
<evidence type="ECO:0000259" key="6">
    <source>
        <dbReference type="PROSITE" id="PS50983"/>
    </source>
</evidence>